<dbReference type="Pfam" id="PF10973">
    <property type="entry name" value="DUF2799"/>
    <property type="match status" value="1"/>
</dbReference>
<dbReference type="PROSITE" id="PS51257">
    <property type="entry name" value="PROKAR_LIPOPROTEIN"/>
    <property type="match status" value="1"/>
</dbReference>
<organism evidence="2 3">
    <name type="scientific">Vibrio proteolyticus NBRC 13287</name>
    <dbReference type="NCBI Taxonomy" id="1219065"/>
    <lineage>
        <taxon>Bacteria</taxon>
        <taxon>Pseudomonadati</taxon>
        <taxon>Pseudomonadota</taxon>
        <taxon>Gammaproteobacteria</taxon>
        <taxon>Vibrionales</taxon>
        <taxon>Vibrionaceae</taxon>
        <taxon>Vibrio</taxon>
    </lineage>
</organism>
<evidence type="ECO:0008006" key="4">
    <source>
        <dbReference type="Google" id="ProtNLM"/>
    </source>
</evidence>
<evidence type="ECO:0000313" key="3">
    <source>
        <dbReference type="Proteomes" id="UP000016570"/>
    </source>
</evidence>
<gene>
    <name evidence="2" type="ORF">VPR01S_02_00330</name>
</gene>
<dbReference type="eggNOG" id="ENOG5031NAG">
    <property type="taxonomic scope" value="Bacteria"/>
</dbReference>
<dbReference type="EMBL" id="BATJ01000002">
    <property type="protein sequence ID" value="GAD65782.1"/>
    <property type="molecule type" value="Genomic_DNA"/>
</dbReference>
<proteinExistence type="predicted"/>
<reference evidence="2 3" key="1">
    <citation type="submission" date="2013-09" db="EMBL/GenBank/DDBJ databases">
        <title>Whole genome shotgun sequence of Vibrio proteolyticus NBRC 13287.</title>
        <authorList>
            <person name="Isaki S."/>
            <person name="Hosoyama A."/>
            <person name="Numata M."/>
            <person name="Hashimoto M."/>
            <person name="Hosoyama Y."/>
            <person name="Tsuchikane K."/>
            <person name="Noguchi M."/>
            <person name="Hirakata S."/>
            <person name="Ichikawa N."/>
            <person name="Ohji S."/>
            <person name="Yamazoe A."/>
            <person name="Fujita N."/>
        </authorList>
    </citation>
    <scope>NUCLEOTIDE SEQUENCE [LARGE SCALE GENOMIC DNA]</scope>
    <source>
        <strain evidence="2 3">NBRC 13287</strain>
    </source>
</reference>
<feature type="chain" id="PRO_5004638871" description="Lipoprotein" evidence="1">
    <location>
        <begin position="21"/>
        <end position="124"/>
    </location>
</feature>
<dbReference type="AlphaFoldDB" id="U2ZXG8"/>
<accession>U2ZXG8</accession>
<keyword evidence="3" id="KW-1185">Reference proteome</keyword>
<dbReference type="Proteomes" id="UP000016570">
    <property type="component" value="Unassembled WGS sequence"/>
</dbReference>
<evidence type="ECO:0000256" key="1">
    <source>
        <dbReference type="SAM" id="SignalP"/>
    </source>
</evidence>
<feature type="signal peptide" evidence="1">
    <location>
        <begin position="1"/>
        <end position="20"/>
    </location>
</feature>
<dbReference type="InterPro" id="IPR021242">
    <property type="entry name" value="DUF2799"/>
</dbReference>
<comment type="caution">
    <text evidence="2">The sequence shown here is derived from an EMBL/GenBank/DDBJ whole genome shotgun (WGS) entry which is preliminary data.</text>
</comment>
<sequence length="124" mass="14196">MVMRNTVLIALLFTAGCSTAPQSDDEFWYKQGYRLGSNGYAYQSQALTEIQQAQTKRSFIETDYRQGYQEGKAVYCDPFKAFDKGRAGVRYIGQCAGAENETMLRAEWERGWQAFIGMDFDFHP</sequence>
<protein>
    <recommendedName>
        <fullName evidence="4">Lipoprotein</fullName>
    </recommendedName>
</protein>
<keyword evidence="1" id="KW-0732">Signal</keyword>
<evidence type="ECO:0000313" key="2">
    <source>
        <dbReference type="EMBL" id="GAD65782.1"/>
    </source>
</evidence>
<name>U2ZXG8_VIBPR</name>